<dbReference type="InterPro" id="IPR031734">
    <property type="entry name" value="MBF2"/>
</dbReference>
<feature type="chain" id="PRO_5047511746" evidence="2">
    <location>
        <begin position="18"/>
        <end position="560"/>
    </location>
</feature>
<protein>
    <submittedName>
        <fullName evidence="4">Uncharacterized protein LOC113397689</fullName>
    </submittedName>
</protein>
<dbReference type="AlphaFoldDB" id="A0A8B8I6Z2"/>
<sequence length="560" mass="61453">MHTKLLLVFAFASVVFSHDILIGSGTGGRKIFDEIRQANPAIWRQIENVTIIAPDNEVISKVVVTDMRPEKDGDVQIVDGGDGMKSVTIELKSPTVLRGYEFHLEVYTVPETKLSDAEEHLYPESPSTTDKIDLPETSEATSHEKDGSGEDEVPELPDNADKTTELPESTTNQDIPALMVGKVVDGDILRPAREASDENNPQISQSEDNLNVHPSIIGSGADETTTENVSTEITTEAEMTTKLDESEVITVAPESFDNSKNIPDYPSLSILDYIKSKEGARPIRRTDDETNESNDGATTTEKLVENTDNVDTSYMLPTLEPSSSSQDNNDDTADLVPPEETNYNTGFSLNNESTEKPAVEVSTDIYNNRPRGGRGLDFEDSQELFTSTTMSAIELSTSVINNADSENSTTEATIDEKLRNARETDVVDNNVNGLDTTIDSNQNEQIPLCRAPNESDKPSNNLTPNIIIVNGEQLTLTPDSNHKLQFGIPIVLIIGSDTNIPTIKIIAEGAIDDNKNTNVFPSADNSMDDYEPVPEDKLNDSQEREFSEDEFIPKTVMSFE</sequence>
<dbReference type="Pfam" id="PF15868">
    <property type="entry name" value="MBF2"/>
    <property type="match status" value="1"/>
</dbReference>
<feature type="signal peptide" evidence="2">
    <location>
        <begin position="1"/>
        <end position="17"/>
    </location>
</feature>
<reference evidence="4" key="1">
    <citation type="submission" date="2025-08" db="UniProtKB">
        <authorList>
            <consortium name="RefSeq"/>
        </authorList>
    </citation>
    <scope>IDENTIFICATION</scope>
    <source>
        <tissue evidence="4">Whole body</tissue>
    </source>
</reference>
<dbReference type="GeneID" id="113397689"/>
<evidence type="ECO:0000256" key="2">
    <source>
        <dbReference type="SAM" id="SignalP"/>
    </source>
</evidence>
<dbReference type="OrthoDB" id="7230779at2759"/>
<organism evidence="3 4">
    <name type="scientific">Vanessa tameamea</name>
    <name type="common">Kamehameha butterfly</name>
    <dbReference type="NCBI Taxonomy" id="334116"/>
    <lineage>
        <taxon>Eukaryota</taxon>
        <taxon>Metazoa</taxon>
        <taxon>Ecdysozoa</taxon>
        <taxon>Arthropoda</taxon>
        <taxon>Hexapoda</taxon>
        <taxon>Insecta</taxon>
        <taxon>Pterygota</taxon>
        <taxon>Neoptera</taxon>
        <taxon>Endopterygota</taxon>
        <taxon>Lepidoptera</taxon>
        <taxon>Glossata</taxon>
        <taxon>Ditrysia</taxon>
        <taxon>Papilionoidea</taxon>
        <taxon>Nymphalidae</taxon>
        <taxon>Nymphalinae</taxon>
        <taxon>Vanessa</taxon>
    </lineage>
</organism>
<keyword evidence="3" id="KW-1185">Reference proteome</keyword>
<feature type="region of interest" description="Disordered" evidence="1">
    <location>
        <begin position="193"/>
        <end position="228"/>
    </location>
</feature>
<keyword evidence="2" id="KW-0732">Signal</keyword>
<accession>A0A8B8I6Z2</accession>
<feature type="compositionally biased region" description="Polar residues" evidence="1">
    <location>
        <begin position="341"/>
        <end position="352"/>
    </location>
</feature>
<feature type="region of interest" description="Disordered" evidence="1">
    <location>
        <begin position="319"/>
        <end position="357"/>
    </location>
</feature>
<gene>
    <name evidence="4" type="primary">LOC113397689</name>
</gene>
<evidence type="ECO:0000256" key="1">
    <source>
        <dbReference type="SAM" id="MobiDB-lite"/>
    </source>
</evidence>
<feature type="compositionally biased region" description="Polar residues" evidence="1">
    <location>
        <begin position="198"/>
        <end position="209"/>
    </location>
</feature>
<feature type="region of interest" description="Disordered" evidence="1">
    <location>
        <begin position="115"/>
        <end position="179"/>
    </location>
</feature>
<feature type="compositionally biased region" description="Basic and acidic residues" evidence="1">
    <location>
        <begin position="534"/>
        <end position="545"/>
    </location>
</feature>
<feature type="region of interest" description="Disordered" evidence="1">
    <location>
        <begin position="521"/>
        <end position="560"/>
    </location>
</feature>
<feature type="region of interest" description="Disordered" evidence="1">
    <location>
        <begin position="281"/>
        <end position="301"/>
    </location>
</feature>
<evidence type="ECO:0000313" key="4">
    <source>
        <dbReference type="RefSeq" id="XP_026491896.2"/>
    </source>
</evidence>
<evidence type="ECO:0000313" key="3">
    <source>
        <dbReference type="Proteomes" id="UP001652626"/>
    </source>
</evidence>
<dbReference type="Proteomes" id="UP001652626">
    <property type="component" value="Chromosome 23"/>
</dbReference>
<dbReference type="RefSeq" id="XP_026491896.2">
    <property type="nucleotide sequence ID" value="XM_026636111.2"/>
</dbReference>
<name>A0A8B8I6Z2_VANTA</name>
<dbReference type="OMA" id="DPYTDTE"/>
<proteinExistence type="predicted"/>